<dbReference type="Proteomes" id="UP000596742">
    <property type="component" value="Unassembled WGS sequence"/>
</dbReference>
<evidence type="ECO:0000259" key="6">
    <source>
        <dbReference type="PROSITE" id="PS50871"/>
    </source>
</evidence>
<feature type="coiled-coil region" evidence="4">
    <location>
        <begin position="30"/>
        <end position="71"/>
    </location>
</feature>
<protein>
    <recommendedName>
        <fullName evidence="6">C1q domain-containing protein</fullName>
    </recommendedName>
</protein>
<name>A0A8B6FA25_MYTGA</name>
<keyword evidence="8" id="KW-1185">Reference proteome</keyword>
<dbReference type="InterPro" id="IPR001073">
    <property type="entry name" value="C1q_dom"/>
</dbReference>
<keyword evidence="4" id="KW-0175">Coiled coil</keyword>
<organism evidence="7 8">
    <name type="scientific">Mytilus galloprovincialis</name>
    <name type="common">Mediterranean mussel</name>
    <dbReference type="NCBI Taxonomy" id="29158"/>
    <lineage>
        <taxon>Eukaryota</taxon>
        <taxon>Metazoa</taxon>
        <taxon>Spiralia</taxon>
        <taxon>Lophotrochozoa</taxon>
        <taxon>Mollusca</taxon>
        <taxon>Bivalvia</taxon>
        <taxon>Autobranchia</taxon>
        <taxon>Pteriomorphia</taxon>
        <taxon>Mytilida</taxon>
        <taxon>Mytiloidea</taxon>
        <taxon>Mytilidae</taxon>
        <taxon>Mytilinae</taxon>
        <taxon>Mytilus</taxon>
    </lineage>
</organism>
<feature type="chain" id="PRO_5032627124" description="C1q domain-containing protein" evidence="5">
    <location>
        <begin position="19"/>
        <end position="231"/>
    </location>
</feature>
<dbReference type="InterPro" id="IPR050822">
    <property type="entry name" value="Cerebellin_Synaptic_Org"/>
</dbReference>
<evidence type="ECO:0000256" key="5">
    <source>
        <dbReference type="SAM" id="SignalP"/>
    </source>
</evidence>
<evidence type="ECO:0000256" key="4">
    <source>
        <dbReference type="SAM" id="Coils"/>
    </source>
</evidence>
<proteinExistence type="predicted"/>
<dbReference type="EMBL" id="UYJE01006571">
    <property type="protein sequence ID" value="VDI47090.1"/>
    <property type="molecule type" value="Genomic_DNA"/>
</dbReference>
<comment type="subcellular location">
    <subcellularLocation>
        <location evidence="1">Secreted</location>
    </subcellularLocation>
</comment>
<evidence type="ECO:0000313" key="8">
    <source>
        <dbReference type="Proteomes" id="UP000596742"/>
    </source>
</evidence>
<evidence type="ECO:0000256" key="2">
    <source>
        <dbReference type="ARBA" id="ARBA00022525"/>
    </source>
</evidence>
<dbReference type="GO" id="GO:0005576">
    <property type="term" value="C:extracellular region"/>
    <property type="evidence" value="ECO:0007669"/>
    <property type="project" value="UniProtKB-SubCell"/>
</dbReference>
<dbReference type="SUPFAM" id="SSF49842">
    <property type="entry name" value="TNF-like"/>
    <property type="match status" value="1"/>
</dbReference>
<gene>
    <name evidence="7" type="ORF">MGAL_10B083755</name>
</gene>
<dbReference type="PANTHER" id="PTHR22923:SF116">
    <property type="entry name" value="C1Q DOMAIN-CONTAINING PROTEIN"/>
    <property type="match status" value="1"/>
</dbReference>
<accession>A0A8B6FA25</accession>
<dbReference type="PROSITE" id="PS50871">
    <property type="entry name" value="C1Q"/>
    <property type="match status" value="1"/>
</dbReference>
<evidence type="ECO:0000256" key="1">
    <source>
        <dbReference type="ARBA" id="ARBA00004613"/>
    </source>
</evidence>
<dbReference type="InterPro" id="IPR008983">
    <property type="entry name" value="Tumour_necrosis_fac-like_dom"/>
</dbReference>
<dbReference type="OrthoDB" id="6056665at2759"/>
<dbReference type="SMART" id="SM00110">
    <property type="entry name" value="C1Q"/>
    <property type="match status" value="1"/>
</dbReference>
<dbReference type="PANTHER" id="PTHR22923">
    <property type="entry name" value="CEREBELLIN-RELATED"/>
    <property type="match status" value="1"/>
</dbReference>
<sequence length="231" mass="25383">MLSIFPVILFAVFTASVAETDVVKTLADHLTRLESKMIGLEAREEKYKHKIQELEKEVSRLGQVVANTGQENHTGLTETKTNRQRRASELVAFTAYLSANFDGEHFGTGHTVKYDVIETNEGNGYNKFTGTFTAPSDGIYAFTWTIKAAGRIGDAKHGEITVELVKNSVVKGVINADSEQDYDDACSTALVIVSLSAGDVVFTRSAPFDQPQGILSSDGYGRWTFSGWRLF</sequence>
<keyword evidence="2" id="KW-0964">Secreted</keyword>
<keyword evidence="3 5" id="KW-0732">Signal</keyword>
<dbReference type="AlphaFoldDB" id="A0A8B6FA25"/>
<feature type="signal peptide" evidence="5">
    <location>
        <begin position="1"/>
        <end position="18"/>
    </location>
</feature>
<dbReference type="Pfam" id="PF00386">
    <property type="entry name" value="C1q"/>
    <property type="match status" value="1"/>
</dbReference>
<evidence type="ECO:0000313" key="7">
    <source>
        <dbReference type="EMBL" id="VDI47090.1"/>
    </source>
</evidence>
<feature type="domain" description="C1q" evidence="6">
    <location>
        <begin position="86"/>
        <end position="231"/>
    </location>
</feature>
<reference evidence="7" key="1">
    <citation type="submission" date="2018-11" db="EMBL/GenBank/DDBJ databases">
        <authorList>
            <person name="Alioto T."/>
            <person name="Alioto T."/>
        </authorList>
    </citation>
    <scope>NUCLEOTIDE SEQUENCE</scope>
</reference>
<evidence type="ECO:0000256" key="3">
    <source>
        <dbReference type="ARBA" id="ARBA00022729"/>
    </source>
</evidence>
<comment type="caution">
    <text evidence="7">The sequence shown here is derived from an EMBL/GenBank/DDBJ whole genome shotgun (WGS) entry which is preliminary data.</text>
</comment>
<dbReference type="Gene3D" id="2.60.120.40">
    <property type="match status" value="1"/>
</dbReference>